<reference evidence="2" key="1">
    <citation type="journal article" date="2015" name="Nature">
        <title>Complex archaea that bridge the gap between prokaryotes and eukaryotes.</title>
        <authorList>
            <person name="Spang A."/>
            <person name="Saw J.H."/>
            <person name="Jorgensen S.L."/>
            <person name="Zaremba-Niedzwiedzka K."/>
            <person name="Martijn J."/>
            <person name="Lind A.E."/>
            <person name="van Eijk R."/>
            <person name="Schleper C."/>
            <person name="Guy L."/>
            <person name="Ettema T.J."/>
        </authorList>
    </citation>
    <scope>NUCLEOTIDE SEQUENCE</scope>
</reference>
<organism evidence="2">
    <name type="scientific">marine sediment metagenome</name>
    <dbReference type="NCBI Taxonomy" id="412755"/>
    <lineage>
        <taxon>unclassified sequences</taxon>
        <taxon>metagenomes</taxon>
        <taxon>ecological metagenomes</taxon>
    </lineage>
</organism>
<evidence type="ECO:0000259" key="1">
    <source>
        <dbReference type="PROSITE" id="PS51154"/>
    </source>
</evidence>
<dbReference type="InterPro" id="IPR002589">
    <property type="entry name" value="Macro_dom"/>
</dbReference>
<dbReference type="InterPro" id="IPR043472">
    <property type="entry name" value="Macro_dom-like"/>
</dbReference>
<feature type="domain" description="Macro" evidence="1">
    <location>
        <begin position="1"/>
        <end position="150"/>
    </location>
</feature>
<accession>A0A0F9C487</accession>
<dbReference type="EMBL" id="LAZR01048641">
    <property type="protein sequence ID" value="KKK91461.1"/>
    <property type="molecule type" value="Genomic_DNA"/>
</dbReference>
<dbReference type="PANTHER" id="PTHR12521">
    <property type="entry name" value="PROTEIN C6ORF130"/>
    <property type="match status" value="1"/>
</dbReference>
<evidence type="ECO:0000313" key="2">
    <source>
        <dbReference type="EMBL" id="KKK91461.1"/>
    </source>
</evidence>
<comment type="caution">
    <text evidence="2">The sequence shown here is derived from an EMBL/GenBank/DDBJ whole genome shotgun (WGS) entry which is preliminary data.</text>
</comment>
<dbReference type="Gene3D" id="3.40.220.10">
    <property type="entry name" value="Leucine Aminopeptidase, subunit E, domain 1"/>
    <property type="match status" value="1"/>
</dbReference>
<dbReference type="PANTHER" id="PTHR12521:SF0">
    <property type="entry name" value="ADP-RIBOSE GLYCOHYDROLASE OARD1"/>
    <property type="match status" value="1"/>
</dbReference>
<name>A0A0F9C487_9ZZZZ</name>
<sequence length="150" mass="17393">MTLKHVRGNLWAARDVDATVITTNGTIRSDGWAVMGRGCAHEAATRFQHLQRRLGRRIRLRGNIVHTFGQYRLMTFPVKYHWHEEADLDLIRHSCEQLRGLCYTLKMAKVAMPRPGCGNGRLDWDDVRPVLEETLGDSRTEFLVYTWKEN</sequence>
<proteinExistence type="predicted"/>
<protein>
    <recommendedName>
        <fullName evidence="1">Macro domain-containing protein</fullName>
    </recommendedName>
</protein>
<dbReference type="PROSITE" id="PS51154">
    <property type="entry name" value="MACRO"/>
    <property type="match status" value="1"/>
</dbReference>
<dbReference type="GO" id="GO:0140291">
    <property type="term" value="P:peptidyl-glutamate ADP-deribosylation"/>
    <property type="evidence" value="ECO:0007669"/>
    <property type="project" value="TreeGrafter"/>
</dbReference>
<dbReference type="SUPFAM" id="SSF52949">
    <property type="entry name" value="Macro domain-like"/>
    <property type="match status" value="1"/>
</dbReference>
<gene>
    <name evidence="2" type="ORF">LCGC14_2712760</name>
</gene>
<dbReference type="AlphaFoldDB" id="A0A0F9C487"/>
<dbReference type="InterPro" id="IPR050892">
    <property type="entry name" value="ADP-ribose_metab_enzymes"/>
</dbReference>